<dbReference type="RefSeq" id="XP_020078331.1">
    <property type="nucleotide sequence ID" value="XM_020218230.1"/>
</dbReference>
<comment type="subcellular location">
    <subcellularLocation>
        <location evidence="1">Lipid droplet</location>
    </subcellularLocation>
</comment>
<dbReference type="GO" id="GO:0016298">
    <property type="term" value="F:lipase activity"/>
    <property type="evidence" value="ECO:0007669"/>
    <property type="project" value="InterPro"/>
</dbReference>
<keyword evidence="4" id="KW-0378">Hydrolase</keyword>
<reference evidence="7" key="1">
    <citation type="submission" date="2016-05" db="EMBL/GenBank/DDBJ databases">
        <title>Comparative genomics of biotechnologically important yeasts.</title>
        <authorList>
            <consortium name="DOE Joint Genome Institute"/>
            <person name="Riley R."/>
            <person name="Haridas S."/>
            <person name="Wolfe K.H."/>
            <person name="Lopes M.R."/>
            <person name="Hittinger C.T."/>
            <person name="Goker M."/>
            <person name="Salamov A."/>
            <person name="Wisecaver J."/>
            <person name="Long T.M."/>
            <person name="Aerts A.L."/>
            <person name="Barry K."/>
            <person name="Choi C."/>
            <person name="Clum A."/>
            <person name="Coughlan A.Y."/>
            <person name="Deshpande S."/>
            <person name="Douglass A.P."/>
            <person name="Hanson S.J."/>
            <person name="Klenk H.-P."/>
            <person name="Labutti K."/>
            <person name="Lapidus A."/>
            <person name="Lindquist E."/>
            <person name="Lipzen A."/>
            <person name="Meier-Kolthoff J.P."/>
            <person name="Ohm R.A."/>
            <person name="Otillar R.P."/>
            <person name="Pangilinan J."/>
            <person name="Peng Y."/>
            <person name="Rokas A."/>
            <person name="Rosa C.A."/>
            <person name="Scheuner C."/>
            <person name="Sibirny A.A."/>
            <person name="Slot J.C."/>
            <person name="Stielow J.B."/>
            <person name="Sun H."/>
            <person name="Kurtzman C.P."/>
            <person name="Blackwell M."/>
            <person name="Grigoriev I.V."/>
            <person name="Jeffries T.W."/>
        </authorList>
    </citation>
    <scope>NUCLEOTIDE SEQUENCE [LARGE SCALE GENOMIC DNA]</scope>
    <source>
        <strain evidence="7">NRRL Y-1933</strain>
    </source>
</reference>
<accession>A0A1E4RPQ9</accession>
<keyword evidence="5" id="KW-0472">Membrane</keyword>
<dbReference type="AlphaFoldDB" id="A0A1E4RPQ9"/>
<sequence>METDKRYPSTSVYKKLPKTNDTKSDQLLIFIPGNPGLLDYYTTYLDLIQNQNPNLEILAISQAGFQTTDDFEKDLDPFKFYDLEYQIKHKYEIVKDHVNEGRYDGRNIELFFLAHSVGSYMVQRISKRLIDDESLNGKITIKFIGLICPTIVDIGKSSSGQKFTKLFSILPIQLLLFLISVFRFFLPTVLARMIIGHIIISKPVLDTKAAIESWENSKSATFKLFLSNQIIRQAFTLAKEEIECIHKHEDVNDWFFKNLSQTVKIWCFFALTDHWVHDNTRDYILTNYHDRNNRNVDFQLGSIDNETGHAITHSFCVDQSVEFAELTNSALKW</sequence>
<evidence type="ECO:0000256" key="2">
    <source>
        <dbReference type="ARBA" id="ARBA00008300"/>
    </source>
</evidence>
<gene>
    <name evidence="6" type="ORF">HYPBUDRAFT_102869</name>
</gene>
<dbReference type="EMBL" id="KV454538">
    <property type="protein sequence ID" value="ODV69264.1"/>
    <property type="molecule type" value="Genomic_DNA"/>
</dbReference>
<evidence type="ECO:0000256" key="5">
    <source>
        <dbReference type="SAM" id="Phobius"/>
    </source>
</evidence>
<evidence type="ECO:0000256" key="3">
    <source>
        <dbReference type="ARBA" id="ARBA00022677"/>
    </source>
</evidence>
<keyword evidence="5" id="KW-1133">Transmembrane helix</keyword>
<evidence type="ECO:0000256" key="1">
    <source>
        <dbReference type="ARBA" id="ARBA00004502"/>
    </source>
</evidence>
<dbReference type="GO" id="GO:0005811">
    <property type="term" value="C:lipid droplet"/>
    <property type="evidence" value="ECO:0007669"/>
    <property type="project" value="UniProtKB-SubCell"/>
</dbReference>
<organism evidence="6 7">
    <name type="scientific">Hyphopichia burtonii NRRL Y-1933</name>
    <dbReference type="NCBI Taxonomy" id="984485"/>
    <lineage>
        <taxon>Eukaryota</taxon>
        <taxon>Fungi</taxon>
        <taxon>Dikarya</taxon>
        <taxon>Ascomycota</taxon>
        <taxon>Saccharomycotina</taxon>
        <taxon>Pichiomycetes</taxon>
        <taxon>Debaryomycetaceae</taxon>
        <taxon>Hyphopichia</taxon>
    </lineage>
</organism>
<dbReference type="Pfam" id="PF10230">
    <property type="entry name" value="LIDHydrolase"/>
    <property type="match status" value="1"/>
</dbReference>
<dbReference type="InterPro" id="IPR029058">
    <property type="entry name" value="AB_hydrolase_fold"/>
</dbReference>
<dbReference type="OrthoDB" id="448051at2759"/>
<keyword evidence="7" id="KW-1185">Reference proteome</keyword>
<keyword evidence="5" id="KW-0812">Transmembrane</keyword>
<evidence type="ECO:0000313" key="6">
    <source>
        <dbReference type="EMBL" id="ODV69264.1"/>
    </source>
</evidence>
<comment type="similarity">
    <text evidence="2">Belongs to the AB hydrolase superfamily. LDAH family.</text>
</comment>
<dbReference type="GeneID" id="30992780"/>
<evidence type="ECO:0000256" key="4">
    <source>
        <dbReference type="ARBA" id="ARBA00022801"/>
    </source>
</evidence>
<dbReference type="GO" id="GO:0019915">
    <property type="term" value="P:lipid storage"/>
    <property type="evidence" value="ECO:0007669"/>
    <property type="project" value="InterPro"/>
</dbReference>
<dbReference type="InterPro" id="IPR019363">
    <property type="entry name" value="LDAH"/>
</dbReference>
<dbReference type="PANTHER" id="PTHR13390">
    <property type="entry name" value="LIPASE"/>
    <property type="match status" value="1"/>
</dbReference>
<name>A0A1E4RPQ9_9ASCO</name>
<dbReference type="Proteomes" id="UP000095085">
    <property type="component" value="Unassembled WGS sequence"/>
</dbReference>
<evidence type="ECO:0008006" key="8">
    <source>
        <dbReference type="Google" id="ProtNLM"/>
    </source>
</evidence>
<evidence type="ECO:0000313" key="7">
    <source>
        <dbReference type="Proteomes" id="UP000095085"/>
    </source>
</evidence>
<feature type="transmembrane region" description="Helical" evidence="5">
    <location>
        <begin position="166"/>
        <end position="186"/>
    </location>
</feature>
<dbReference type="SUPFAM" id="SSF53474">
    <property type="entry name" value="alpha/beta-Hydrolases"/>
    <property type="match status" value="1"/>
</dbReference>
<keyword evidence="3" id="KW-0551">Lipid droplet</keyword>
<dbReference type="PANTHER" id="PTHR13390:SF0">
    <property type="entry name" value="LIPID DROPLET-ASSOCIATED HYDROLASE"/>
    <property type="match status" value="1"/>
</dbReference>
<proteinExistence type="inferred from homology"/>
<protein>
    <recommendedName>
        <fullName evidence="8">DUF676 domain-containing protein</fullName>
    </recommendedName>
</protein>